<dbReference type="InterPro" id="IPR016208">
    <property type="entry name" value="Ald_Oxase/xanthine_DH-like"/>
</dbReference>
<dbReference type="SUPFAM" id="SSF56003">
    <property type="entry name" value="Molybdenum cofactor-binding domain"/>
    <property type="match status" value="1"/>
</dbReference>
<dbReference type="PANTHER" id="PTHR11908:SF132">
    <property type="entry name" value="ALDEHYDE OXIDASE 1-RELATED"/>
    <property type="match status" value="1"/>
</dbReference>
<keyword evidence="5" id="KW-1185">Reference proteome</keyword>
<dbReference type="Gene3D" id="3.90.1170.50">
    <property type="entry name" value="Aldehyde oxidase/xanthine dehydrogenase, a/b hammerhead"/>
    <property type="match status" value="1"/>
</dbReference>
<dbReference type="InterPro" id="IPR036856">
    <property type="entry name" value="Ald_Oxase/Xan_DH_a/b_sf"/>
</dbReference>
<dbReference type="SMART" id="SM01008">
    <property type="entry name" value="Ald_Xan_dh_C"/>
    <property type="match status" value="1"/>
</dbReference>
<dbReference type="Gene3D" id="3.30.365.10">
    <property type="entry name" value="Aldehyde oxidase/xanthine dehydrogenase, molybdopterin binding domain"/>
    <property type="match status" value="4"/>
</dbReference>
<dbReference type="Pfam" id="PF01315">
    <property type="entry name" value="Ald_Xan_dh_C"/>
    <property type="match status" value="1"/>
</dbReference>
<evidence type="ECO:0000256" key="1">
    <source>
        <dbReference type="ARBA" id="ARBA00022505"/>
    </source>
</evidence>
<evidence type="ECO:0000259" key="3">
    <source>
        <dbReference type="SMART" id="SM01008"/>
    </source>
</evidence>
<feature type="domain" description="Aldehyde oxidase/xanthine dehydrogenase a/b hammerhead" evidence="3">
    <location>
        <begin position="27"/>
        <end position="139"/>
    </location>
</feature>
<name>A0ABP8X603_9PSEU</name>
<evidence type="ECO:0000256" key="2">
    <source>
        <dbReference type="ARBA" id="ARBA00023002"/>
    </source>
</evidence>
<dbReference type="Pfam" id="PF02738">
    <property type="entry name" value="MoCoBD_1"/>
    <property type="match status" value="1"/>
</dbReference>
<dbReference type="EMBL" id="BAABIC010000015">
    <property type="protein sequence ID" value="GAA4700295.1"/>
    <property type="molecule type" value="Genomic_DNA"/>
</dbReference>
<evidence type="ECO:0000313" key="4">
    <source>
        <dbReference type="EMBL" id="GAA4700295.1"/>
    </source>
</evidence>
<dbReference type="InterPro" id="IPR008274">
    <property type="entry name" value="AldOxase/xan_DH_MoCoBD1"/>
</dbReference>
<dbReference type="InterPro" id="IPR037165">
    <property type="entry name" value="AldOxase/xan_DH_Mopterin-bd_sf"/>
</dbReference>
<sequence length="778" mass="79918">MVGVRDADASSSLGARLPRFEDGPLVRGRGRFTADVPPARCLHAGFVRSPHPHALVDGVDVARAMSAPGVVSVLTAADLPHIPLVDAVAVPGLVRTPQPALAGERVRFVGEAVAMVLAGSRALAEDAADLVEVRYAVLPPVVDPRTATALPPLDPTLSSNEVYRGERATPGLEAAFAAADHVVEGTFSTGRLTAAPMEGRACSATFDPVAGALTVRSSTQSPHLLQRKIATCLGMDLAAVRVLVDDVGGGFGQKIPASPEEVAVALAARAVGRPVLWVEDRRENTVAGPQGKDQRVELALALDADGTFRALRCDVLGDAGAYSFNSASALIEAYLAAGLLPGAYRIPETGWRVRSVLTTKAPIAPYRGVGWTGGHTARELLIDRAARLLGRDPLDLRRQNLIRPGDLPYTTPTGMTYDSGSHLATIERAAKLVDAANVLPGPTADGHYRGVGISPYVEPSGWGSAGAAESSWSFASHDSVRVEMAASGAVTAVVGTPSQGQGHATSLAQVVASVLTCDPRRVRVVTGDTAGTPLSTAGTRASRVATVIGGALLHATERLAEKLALVAGHLLGADPGEISFRDGRAVAPSGSVGLAEIATAAVADPAVRAALPEPDLTATAFYDPPATYSNGCVAVVVDVDPGTGRVDVVDAAVVEDCGTVINPMIVDGQTLGAFAQGVGAALYEDADHAADGVPRATSFADYLLPTARCLPRVALEHLESPAPHTRGGIKGMGESAMIATPGAVACAVAAAVAPLGITVTHTPIRPHELVDPHRGPAR</sequence>
<accession>A0ABP8X603</accession>
<protein>
    <submittedName>
        <fullName evidence="4">Xanthine dehydrogenase family protein molybdopterin-binding subunit</fullName>
    </submittedName>
</protein>
<dbReference type="SUPFAM" id="SSF54665">
    <property type="entry name" value="CO dehydrogenase molybdoprotein N-domain-like"/>
    <property type="match status" value="1"/>
</dbReference>
<keyword evidence="2" id="KW-0560">Oxidoreductase</keyword>
<gene>
    <name evidence="4" type="ORF">GCM10023215_43760</name>
</gene>
<dbReference type="Pfam" id="PF20256">
    <property type="entry name" value="MoCoBD_2"/>
    <property type="match status" value="1"/>
</dbReference>
<dbReference type="InterPro" id="IPR046867">
    <property type="entry name" value="AldOxase/xan_DH_MoCoBD2"/>
</dbReference>
<dbReference type="Proteomes" id="UP001500325">
    <property type="component" value="Unassembled WGS sequence"/>
</dbReference>
<keyword evidence="1" id="KW-0500">Molybdenum</keyword>
<dbReference type="PANTHER" id="PTHR11908">
    <property type="entry name" value="XANTHINE DEHYDROGENASE"/>
    <property type="match status" value="1"/>
</dbReference>
<reference evidence="5" key="1">
    <citation type="journal article" date="2019" name="Int. J. Syst. Evol. Microbiol.">
        <title>The Global Catalogue of Microorganisms (GCM) 10K type strain sequencing project: providing services to taxonomists for standard genome sequencing and annotation.</title>
        <authorList>
            <consortium name="The Broad Institute Genomics Platform"/>
            <consortium name="The Broad Institute Genome Sequencing Center for Infectious Disease"/>
            <person name="Wu L."/>
            <person name="Ma J."/>
        </authorList>
    </citation>
    <scope>NUCLEOTIDE SEQUENCE [LARGE SCALE GENOMIC DNA]</scope>
    <source>
        <strain evidence="5">JCM 18055</strain>
    </source>
</reference>
<organism evidence="4 5">
    <name type="scientific">Pseudonocardia yuanmonensis</name>
    <dbReference type="NCBI Taxonomy" id="1095914"/>
    <lineage>
        <taxon>Bacteria</taxon>
        <taxon>Bacillati</taxon>
        <taxon>Actinomycetota</taxon>
        <taxon>Actinomycetes</taxon>
        <taxon>Pseudonocardiales</taxon>
        <taxon>Pseudonocardiaceae</taxon>
        <taxon>Pseudonocardia</taxon>
    </lineage>
</organism>
<comment type="caution">
    <text evidence="4">The sequence shown here is derived from an EMBL/GenBank/DDBJ whole genome shotgun (WGS) entry which is preliminary data.</text>
</comment>
<evidence type="ECO:0000313" key="5">
    <source>
        <dbReference type="Proteomes" id="UP001500325"/>
    </source>
</evidence>
<dbReference type="InterPro" id="IPR000674">
    <property type="entry name" value="Ald_Oxase/Xan_DH_a/b"/>
</dbReference>
<proteinExistence type="predicted"/>